<keyword evidence="3" id="KW-1185">Reference proteome</keyword>
<feature type="chain" id="PRO_5044551277" evidence="1">
    <location>
        <begin position="19"/>
        <end position="166"/>
    </location>
</feature>
<dbReference type="OrthoDB" id="5867623at2759"/>
<evidence type="ECO:0000313" key="4">
    <source>
        <dbReference type="WBParaSite" id="HPBE_0000186001-mRNA-1"/>
    </source>
</evidence>
<dbReference type="AlphaFoldDB" id="A0A183F6R8"/>
<keyword evidence="1" id="KW-0732">Signal</keyword>
<protein>
    <submittedName>
        <fullName evidence="4">Laminin N-terminal domain-containing protein</fullName>
    </submittedName>
</protein>
<organism evidence="3 4">
    <name type="scientific">Heligmosomoides polygyrus</name>
    <name type="common">Parasitic roundworm</name>
    <dbReference type="NCBI Taxonomy" id="6339"/>
    <lineage>
        <taxon>Eukaryota</taxon>
        <taxon>Metazoa</taxon>
        <taxon>Ecdysozoa</taxon>
        <taxon>Nematoda</taxon>
        <taxon>Chromadorea</taxon>
        <taxon>Rhabditida</taxon>
        <taxon>Rhabditina</taxon>
        <taxon>Rhabditomorpha</taxon>
        <taxon>Strongyloidea</taxon>
        <taxon>Heligmosomidae</taxon>
        <taxon>Heligmosomoides</taxon>
    </lineage>
</organism>
<proteinExistence type="predicted"/>
<name>A0A183F6R8_HELPZ</name>
<dbReference type="WBParaSite" id="HPBE_0000186001-mRNA-1">
    <property type="protein sequence ID" value="HPBE_0000186001-mRNA-1"/>
    <property type="gene ID" value="HPBE_0000186001"/>
</dbReference>
<gene>
    <name evidence="2" type="ORF">HPBE_LOCUS1861</name>
</gene>
<feature type="signal peptide" evidence="1">
    <location>
        <begin position="1"/>
        <end position="18"/>
    </location>
</feature>
<evidence type="ECO:0000256" key="1">
    <source>
        <dbReference type="SAM" id="SignalP"/>
    </source>
</evidence>
<accession>A0A3P7TK07</accession>
<sequence length="166" mass="19096">MRLLLLSSTLWVIGFAMQKPILYVWLEQNSYLCDLAFGGNMPRFLTPDESSRSNCDCGDPLISRAACARRGQEMPFCHEIPDLCMREYAILFTETADRLSREWFELQNPYPAKKLIVSRTVHHKGYHDDYRATHDIHYHNAVYDQSAITYQPSAVHIAVPTVSKTV</sequence>
<evidence type="ECO:0000313" key="2">
    <source>
        <dbReference type="EMBL" id="VDO21746.1"/>
    </source>
</evidence>
<reference evidence="2 3" key="1">
    <citation type="submission" date="2018-11" db="EMBL/GenBank/DDBJ databases">
        <authorList>
            <consortium name="Pathogen Informatics"/>
        </authorList>
    </citation>
    <scope>NUCLEOTIDE SEQUENCE [LARGE SCALE GENOMIC DNA]</scope>
</reference>
<accession>A0A183F6R8</accession>
<evidence type="ECO:0000313" key="3">
    <source>
        <dbReference type="Proteomes" id="UP000050761"/>
    </source>
</evidence>
<reference evidence="4" key="2">
    <citation type="submission" date="2019-09" db="UniProtKB">
        <authorList>
            <consortium name="WormBaseParasite"/>
        </authorList>
    </citation>
    <scope>IDENTIFICATION</scope>
</reference>
<dbReference type="EMBL" id="UZAH01002333">
    <property type="protein sequence ID" value="VDO21746.1"/>
    <property type="molecule type" value="Genomic_DNA"/>
</dbReference>
<dbReference type="Proteomes" id="UP000050761">
    <property type="component" value="Unassembled WGS sequence"/>
</dbReference>